<organism evidence="1 2">
    <name type="scientific">Leptosphaeria maculans (strain JN3 / isolate v23.1.3 / race Av1-4-5-6-7-8)</name>
    <name type="common">Blackleg fungus</name>
    <name type="synonym">Phoma lingam</name>
    <dbReference type="NCBI Taxonomy" id="985895"/>
    <lineage>
        <taxon>Eukaryota</taxon>
        <taxon>Fungi</taxon>
        <taxon>Dikarya</taxon>
        <taxon>Ascomycota</taxon>
        <taxon>Pezizomycotina</taxon>
        <taxon>Dothideomycetes</taxon>
        <taxon>Pleosporomycetidae</taxon>
        <taxon>Pleosporales</taxon>
        <taxon>Pleosporineae</taxon>
        <taxon>Leptosphaeriaceae</taxon>
        <taxon>Plenodomus</taxon>
        <taxon>Plenodomus lingam/Leptosphaeria maculans species complex</taxon>
    </lineage>
</organism>
<dbReference type="EMBL" id="FP929136">
    <property type="protein sequence ID" value="CBX99530.1"/>
    <property type="molecule type" value="Genomic_DNA"/>
</dbReference>
<dbReference type="VEuPathDB" id="FungiDB:LEMA_uP087690.1"/>
<protein>
    <submittedName>
        <fullName evidence="1">Uncharacterized protein</fullName>
    </submittedName>
</protein>
<accession>E5A7D5</accession>
<reference evidence="2" key="1">
    <citation type="journal article" date="2011" name="Nat. Commun.">
        <title>Effector diversification within compartments of the Leptosphaeria maculans genome affected by Repeat-Induced Point mutations.</title>
        <authorList>
            <person name="Rouxel T."/>
            <person name="Grandaubert J."/>
            <person name="Hane J.K."/>
            <person name="Hoede C."/>
            <person name="van de Wouw A.P."/>
            <person name="Couloux A."/>
            <person name="Dominguez V."/>
            <person name="Anthouard V."/>
            <person name="Bally P."/>
            <person name="Bourras S."/>
            <person name="Cozijnsen A.J."/>
            <person name="Ciuffetti L.M."/>
            <person name="Degrave A."/>
            <person name="Dilmaghani A."/>
            <person name="Duret L."/>
            <person name="Fudal I."/>
            <person name="Goodwin S.B."/>
            <person name="Gout L."/>
            <person name="Glaser N."/>
            <person name="Linglin J."/>
            <person name="Kema G.H.J."/>
            <person name="Lapalu N."/>
            <person name="Lawrence C.B."/>
            <person name="May K."/>
            <person name="Meyer M."/>
            <person name="Ollivier B."/>
            <person name="Poulain J."/>
            <person name="Schoch C.L."/>
            <person name="Simon A."/>
            <person name="Spatafora J.W."/>
            <person name="Stachowiak A."/>
            <person name="Turgeon B.G."/>
            <person name="Tyler B.M."/>
            <person name="Vincent D."/>
            <person name="Weissenbach J."/>
            <person name="Amselem J."/>
            <person name="Quesneville H."/>
            <person name="Oliver R.P."/>
            <person name="Wincker P."/>
            <person name="Balesdent M.-H."/>
            <person name="Howlett B.J."/>
        </authorList>
    </citation>
    <scope>NUCLEOTIDE SEQUENCE [LARGE SCALE GENOMIC DNA]</scope>
    <source>
        <strain evidence="2">JN3 / isolate v23.1.3 / race Av1-4-5-6-7-8</strain>
    </source>
</reference>
<dbReference type="AlphaFoldDB" id="E5A7D5"/>
<keyword evidence="2" id="KW-1185">Reference proteome</keyword>
<dbReference type="InParanoid" id="E5A7D5"/>
<evidence type="ECO:0000313" key="2">
    <source>
        <dbReference type="Proteomes" id="UP000002668"/>
    </source>
</evidence>
<dbReference type="Proteomes" id="UP000002668">
    <property type="component" value="Genome"/>
</dbReference>
<name>E5A7D5_LEPMJ</name>
<evidence type="ECO:0000313" key="1">
    <source>
        <dbReference type="EMBL" id="CBX99530.1"/>
    </source>
</evidence>
<sequence>MAVKHEMLSDQLETLIKGGSQPRISNSDGLKKVSKAWNRLLILTHEASSDVVIDSRRVT</sequence>
<gene>
    <name evidence="1" type="ORF">LEMA_uP087690.1</name>
</gene>
<dbReference type="HOGENOM" id="CLU_2961239_0_0_1"/>
<proteinExistence type="predicted"/>